<name>H6C2Z0_EXODN</name>
<accession>H6C2Z0</accession>
<dbReference type="RefSeq" id="XP_009158466.1">
    <property type="nucleotide sequence ID" value="XM_009160218.1"/>
</dbReference>
<feature type="compositionally biased region" description="Basic and acidic residues" evidence="1">
    <location>
        <begin position="441"/>
        <end position="453"/>
    </location>
</feature>
<dbReference type="InParanoid" id="H6C2Z0"/>
<feature type="region of interest" description="Disordered" evidence="1">
    <location>
        <begin position="774"/>
        <end position="915"/>
    </location>
</feature>
<evidence type="ECO:0000313" key="2">
    <source>
        <dbReference type="EMBL" id="EHY58005.1"/>
    </source>
</evidence>
<protein>
    <recommendedName>
        <fullName evidence="4">F-box domain-containing protein</fullName>
    </recommendedName>
</protein>
<dbReference type="OMA" id="PYLDEMS"/>
<dbReference type="AlphaFoldDB" id="H6C2Z0"/>
<sequence length="937" mass="103853">MESGVLNQDGPQMANDNGPQILLAKHLNGKKSEWDAITAQKEPLRLLDLPVDILQAILKEVIHTNDLTSLALTHSALHALVIPHIYSRFDIVWPDANATFENRVGVDALTYGLATLVMAHDVFGEAPYQQQSQHHCSHCGHSNPQPNRPRRIRRGNYFAQYTRKFSLGNGPADWVQEYLITKEGGKMLGTLVALAVGRMRNLEAFIWDMPTGVLRDVWLALASLGNRDDGQECRLERVWVRWHDNQNDGPLTSPHPAIAPGPQTPNIPTILANSMHSLFQIPPYPRVEFPTFSILPPLRSLSVLDIDELPYAEEMSVLIERSLGRLKELRVGMSANAQFDIWALPSEERAPDLSSIMSGLSDQAPRPGGILGVLVHRFCNAFSPQPSSIISVQVQKHTGGMPVEADYTPHHQRIDEAGTLVNPSEIDQLGLLFSAHSIHNSDDVQTHDQDPMSKRSPPLTQPQAHKPHHAQRIGHPLHPSGRDSAPSRKLQLESFECERVFLSIPVLSQAIDWSRLTTLTLLGCRNHEQLWRALRKRFTPMSRRRVSSANFKTPSNANIFANPSAYGHATTNASTPTSAPAASEYTLKLKRLHTDTVSPSLIAFIRDTLAPDSLEWLFLQRNPAYKPPVTIEMIYKGAIRRHRSSLRKLLIDSTLRLDNPGSPDASPRSNWRRWVANRELITCITSGKMKLRELSMSIDYKDWHYFLRRLPYATTLRSMHIPHIVGYVHGTVHPREAALQVLDIVALRPELELCYLGVENQCFEILEYAEPPRKASRSGLDSNVASGGFPGSGMVQHSGDDIETDAHVGPAGGGGGGFVDHHHHTQLHNLPHSHAHQHQHVHHADDQGGEDGHGGGGDDEGGHESANSSDLEALSDPGEGISDDEDSDESDDQGADGDGGGGGGGSSNRRTKRTWRLREILFYDDKISIFKARHGRL</sequence>
<evidence type="ECO:0000313" key="3">
    <source>
        <dbReference type="Proteomes" id="UP000007304"/>
    </source>
</evidence>
<evidence type="ECO:0008006" key="4">
    <source>
        <dbReference type="Google" id="ProtNLM"/>
    </source>
</evidence>
<dbReference type="GeneID" id="20310662"/>
<dbReference type="OrthoDB" id="3199516at2759"/>
<dbReference type="HOGENOM" id="CLU_007899_0_0_1"/>
<feature type="compositionally biased region" description="Basic residues" evidence="1">
    <location>
        <begin position="821"/>
        <end position="841"/>
    </location>
</feature>
<evidence type="ECO:0000256" key="1">
    <source>
        <dbReference type="SAM" id="MobiDB-lite"/>
    </source>
</evidence>
<feature type="compositionally biased region" description="Gly residues" evidence="1">
    <location>
        <begin position="896"/>
        <end position="906"/>
    </location>
</feature>
<feature type="compositionally biased region" description="Acidic residues" evidence="1">
    <location>
        <begin position="881"/>
        <end position="895"/>
    </location>
</feature>
<organism evidence="2 3">
    <name type="scientific">Exophiala dermatitidis (strain ATCC 34100 / CBS 525.76 / NIH/UT8656)</name>
    <name type="common">Black yeast</name>
    <name type="synonym">Wangiella dermatitidis</name>
    <dbReference type="NCBI Taxonomy" id="858893"/>
    <lineage>
        <taxon>Eukaryota</taxon>
        <taxon>Fungi</taxon>
        <taxon>Dikarya</taxon>
        <taxon>Ascomycota</taxon>
        <taxon>Pezizomycotina</taxon>
        <taxon>Eurotiomycetes</taxon>
        <taxon>Chaetothyriomycetidae</taxon>
        <taxon>Chaetothyriales</taxon>
        <taxon>Herpotrichiellaceae</taxon>
        <taxon>Exophiala</taxon>
    </lineage>
</organism>
<feature type="compositionally biased region" description="Basic and acidic residues" evidence="1">
    <location>
        <begin position="842"/>
        <end position="853"/>
    </location>
</feature>
<dbReference type="STRING" id="858893.H6C2Z0"/>
<gene>
    <name evidence="2" type="ORF">HMPREF1120_06023</name>
</gene>
<reference evidence="2" key="1">
    <citation type="submission" date="2011-07" db="EMBL/GenBank/DDBJ databases">
        <title>The Genome Sequence of Exophiala (Wangiella) dermatitidis NIH/UT8656.</title>
        <authorList>
            <consortium name="The Broad Institute Genome Sequencing Platform"/>
            <person name="Cuomo C."/>
            <person name="Wang Z."/>
            <person name="Hunicke-Smith S."/>
            <person name="Szanislo P.J."/>
            <person name="Earl A."/>
            <person name="Young S.K."/>
            <person name="Zeng Q."/>
            <person name="Gargeya S."/>
            <person name="Fitzgerald M."/>
            <person name="Haas B."/>
            <person name="Abouelleil A."/>
            <person name="Alvarado L."/>
            <person name="Arachchi H.M."/>
            <person name="Berlin A."/>
            <person name="Brown A."/>
            <person name="Chapman S.B."/>
            <person name="Chen Z."/>
            <person name="Dunbar C."/>
            <person name="Freedman E."/>
            <person name="Gearin G."/>
            <person name="Gellesch M."/>
            <person name="Goldberg J."/>
            <person name="Griggs A."/>
            <person name="Gujja S."/>
            <person name="Heiman D."/>
            <person name="Howarth C."/>
            <person name="Larson L."/>
            <person name="Lui A."/>
            <person name="MacDonald P.J.P."/>
            <person name="Montmayeur A."/>
            <person name="Murphy C."/>
            <person name="Neiman D."/>
            <person name="Pearson M."/>
            <person name="Priest M."/>
            <person name="Roberts A."/>
            <person name="Saif S."/>
            <person name="Shea T."/>
            <person name="Shenoy N."/>
            <person name="Sisk P."/>
            <person name="Stolte C."/>
            <person name="Sykes S."/>
            <person name="Wortman J."/>
            <person name="Nusbaum C."/>
            <person name="Birren B."/>
        </authorList>
    </citation>
    <scope>NUCLEOTIDE SEQUENCE</scope>
    <source>
        <strain evidence="2">NIH/UT8656</strain>
    </source>
</reference>
<dbReference type="eggNOG" id="ENOG502R3N6">
    <property type="taxonomic scope" value="Eukaryota"/>
</dbReference>
<dbReference type="Proteomes" id="UP000007304">
    <property type="component" value="Unassembled WGS sequence"/>
</dbReference>
<proteinExistence type="predicted"/>
<dbReference type="EMBL" id="JH226134">
    <property type="protein sequence ID" value="EHY58005.1"/>
    <property type="molecule type" value="Genomic_DNA"/>
</dbReference>
<keyword evidence="3" id="KW-1185">Reference proteome</keyword>
<feature type="region of interest" description="Disordered" evidence="1">
    <location>
        <begin position="441"/>
        <end position="488"/>
    </location>
</feature>
<dbReference type="VEuPathDB" id="FungiDB:HMPREF1120_06023"/>